<dbReference type="InterPro" id="IPR009000">
    <property type="entry name" value="Transl_B-barrel_sf"/>
</dbReference>
<dbReference type="InterPro" id="IPR035649">
    <property type="entry name" value="EFG_V"/>
</dbReference>
<dbReference type="CDD" id="cd04088">
    <property type="entry name" value="EFG_mtEFG_II"/>
    <property type="match status" value="1"/>
</dbReference>
<sequence length="694" mass="76404">MAKYESKSLRNLAIVGHGGTGKTSLCESFLFISGKNERLGRVDDATSTMDYEPEEQKRRGSISSAANFVEWEKNKINFIDTPGDSNFTYDIKCSMSVVENAVVVIDAVGGVEFQTQKVWELADEFKLPRIIFINRLDRERASFDTALDSIKNKFKRKTTPVCLPIGSEDKFNGIVDLISMKAYLFSDNKGVGKAVDIPAEMNDDVKLMRDSMVEDIAESDDELMNKYLETGELSDEELKAGLKKGVSFGNLVPVICGSAMKGIGVSLLLDLIVGSFASPVDRGPVKGKKPKTDDVEERQPSEDAPFSAIVFKTIADPYAGRLTLFRVYSGTLNSDTAVYNSTRKITEKFGHVFFLEGKNQKQAETLIPGDIAGVAKLKETTTGDTLCNEKSPIIFEKVPVPPPIMSYAMEPKTRGDEDKIASSIHRLTEEDPTIVFSRNVETKEMILSGMGQVHIEVNIEKMKRKFGVEVNLNTPKIPYKETIKGKTNVQGKYKKQSGGRGQFGDCWIDIEPLPRGGGFVFEDKIVGGVIPGQYRPAVEKGIVEAAAKGVIAGYPVVDFKIALTFGSYHTVDSSEMAFKIAGSMAFQKGVMDCQPILLEPIVNIEIEIPDEYMGDVIGDLNSRRGRVQGMDANGSNQIIKGQVPLAEILKYAPDLRSMTSGRGNFTYTHSHYEEVPAFIADKIIAAAKKDKEEE</sequence>
<dbReference type="InterPro" id="IPR047872">
    <property type="entry name" value="EFG_IV"/>
</dbReference>
<dbReference type="InterPro" id="IPR009022">
    <property type="entry name" value="EFG_III"/>
</dbReference>
<keyword evidence="2" id="KW-0547">Nucleotide-binding</keyword>
<keyword evidence="6" id="KW-0648">Protein biosynthesis</keyword>
<dbReference type="AlphaFoldDB" id="Q2YZP5"/>
<dbReference type="CDD" id="cd04170">
    <property type="entry name" value="EF-G_bact"/>
    <property type="match status" value="1"/>
</dbReference>
<keyword evidence="6" id="KW-0251">Elongation factor</keyword>
<dbReference type="InterPro" id="IPR027417">
    <property type="entry name" value="P-loop_NTPase"/>
</dbReference>
<gene>
    <name evidence="6" type="primary">fusA</name>
</gene>
<evidence type="ECO:0000256" key="4">
    <source>
        <dbReference type="NCBIfam" id="TIGR00484"/>
    </source>
</evidence>
<comment type="similarity">
    <text evidence="1">Belongs to the TRAFAC class translation factor GTPase superfamily. Classic translation factor GTPase family. EF-G/EF-2 subfamily.</text>
</comment>
<protein>
    <recommendedName>
        <fullName evidence="4">Elongation factor G</fullName>
    </recommendedName>
</protein>
<dbReference type="PROSITE" id="PS51722">
    <property type="entry name" value="G_TR_2"/>
    <property type="match status" value="1"/>
</dbReference>
<dbReference type="Gene3D" id="3.40.50.300">
    <property type="entry name" value="P-loop containing nucleotide triphosphate hydrolases"/>
    <property type="match status" value="1"/>
</dbReference>
<dbReference type="Pfam" id="PF14492">
    <property type="entry name" value="EFG_III"/>
    <property type="match status" value="1"/>
</dbReference>
<dbReference type="SMART" id="SM00889">
    <property type="entry name" value="EFG_IV"/>
    <property type="match status" value="1"/>
</dbReference>
<keyword evidence="3" id="KW-0342">GTP-binding</keyword>
<dbReference type="NCBIfam" id="TIGR00231">
    <property type="entry name" value="small_GTP"/>
    <property type="match status" value="1"/>
</dbReference>
<dbReference type="SUPFAM" id="SSF50447">
    <property type="entry name" value="Translation proteins"/>
    <property type="match status" value="1"/>
</dbReference>
<name>Q2YZP5_9DELT</name>
<dbReference type="Pfam" id="PF00009">
    <property type="entry name" value="GTP_EFTU"/>
    <property type="match status" value="1"/>
</dbReference>
<dbReference type="SUPFAM" id="SSF52540">
    <property type="entry name" value="P-loop containing nucleoside triphosphate hydrolases"/>
    <property type="match status" value="1"/>
</dbReference>
<dbReference type="PANTHER" id="PTHR43261:SF7">
    <property type="entry name" value="ELONGATION FACTOR G-LIKE PROTEIN"/>
    <property type="match status" value="1"/>
</dbReference>
<dbReference type="InterPro" id="IPR053905">
    <property type="entry name" value="EF-G-like_DII"/>
</dbReference>
<dbReference type="FunFam" id="3.30.70.870:FF:000016">
    <property type="entry name" value="Translation elongation factor G"/>
    <property type="match status" value="1"/>
</dbReference>
<dbReference type="InterPro" id="IPR005225">
    <property type="entry name" value="Small_GTP-bd"/>
</dbReference>
<dbReference type="InterPro" id="IPR041095">
    <property type="entry name" value="EFG_II"/>
</dbReference>
<evidence type="ECO:0000256" key="2">
    <source>
        <dbReference type="ARBA" id="ARBA00022741"/>
    </source>
</evidence>
<dbReference type="SUPFAM" id="SSF54211">
    <property type="entry name" value="Ribosomal protein S5 domain 2-like"/>
    <property type="match status" value="1"/>
</dbReference>
<dbReference type="InterPro" id="IPR020568">
    <property type="entry name" value="Ribosomal_Su5_D2-typ_SF"/>
</dbReference>
<dbReference type="FunFam" id="3.30.230.10:FF:000003">
    <property type="entry name" value="Elongation factor G"/>
    <property type="match status" value="1"/>
</dbReference>
<dbReference type="GO" id="GO:0003924">
    <property type="term" value="F:GTPase activity"/>
    <property type="evidence" value="ECO:0007669"/>
    <property type="project" value="InterPro"/>
</dbReference>
<proteinExistence type="inferred from homology"/>
<dbReference type="Pfam" id="PF22042">
    <property type="entry name" value="EF-G_D2"/>
    <property type="match status" value="1"/>
</dbReference>
<evidence type="ECO:0000313" key="6">
    <source>
        <dbReference type="EMBL" id="CAI78653.1"/>
    </source>
</evidence>
<dbReference type="InterPro" id="IPR004540">
    <property type="entry name" value="Transl_elong_EFG/EF2"/>
</dbReference>
<organism evidence="6">
    <name type="scientific">uncultured delta proteobacterium</name>
    <dbReference type="NCBI Taxonomy" id="34034"/>
    <lineage>
        <taxon>Bacteria</taxon>
        <taxon>Deltaproteobacteria</taxon>
        <taxon>environmental samples</taxon>
    </lineage>
</organism>
<dbReference type="GO" id="GO:0005525">
    <property type="term" value="F:GTP binding"/>
    <property type="evidence" value="ECO:0007669"/>
    <property type="project" value="UniProtKB-UniRule"/>
</dbReference>
<evidence type="ECO:0000256" key="3">
    <source>
        <dbReference type="ARBA" id="ARBA00023134"/>
    </source>
</evidence>
<dbReference type="InterPro" id="IPR005517">
    <property type="entry name" value="Transl_elong_EFG/EF2_IV"/>
</dbReference>
<reference evidence="6" key="1">
    <citation type="journal article" date="2005" name="Environ. Microbiol.">
        <title>Lateral gene transfer and phylogenetic assignment of environmental fosmid clones.</title>
        <authorList>
            <person name="Nesbo C.L."/>
            <person name="Boucher Y."/>
            <person name="Dlutek M."/>
            <person name="Doolittle F.W."/>
        </authorList>
    </citation>
    <scope>NUCLEOTIDE SEQUENCE</scope>
</reference>
<dbReference type="SUPFAM" id="SSF54980">
    <property type="entry name" value="EF-G C-terminal domain-like"/>
    <property type="match status" value="2"/>
</dbReference>
<dbReference type="InterPro" id="IPR014721">
    <property type="entry name" value="Ribsml_uS5_D2-typ_fold_subgr"/>
</dbReference>
<dbReference type="SMART" id="SM00838">
    <property type="entry name" value="EFG_C"/>
    <property type="match status" value="1"/>
</dbReference>
<dbReference type="Gene3D" id="3.30.230.10">
    <property type="match status" value="1"/>
</dbReference>
<dbReference type="EMBL" id="AJ937768">
    <property type="protein sequence ID" value="CAI78653.1"/>
    <property type="molecule type" value="Genomic_DNA"/>
</dbReference>
<dbReference type="CDD" id="cd16262">
    <property type="entry name" value="EFG_III"/>
    <property type="match status" value="1"/>
</dbReference>
<accession>Q2YZP5</accession>
<feature type="domain" description="Tr-type G" evidence="5">
    <location>
        <begin position="7"/>
        <end position="280"/>
    </location>
</feature>
<dbReference type="GO" id="GO:0003746">
    <property type="term" value="F:translation elongation factor activity"/>
    <property type="evidence" value="ECO:0007669"/>
    <property type="project" value="UniProtKB-UniRule"/>
</dbReference>
<dbReference type="Gene3D" id="3.30.70.870">
    <property type="entry name" value="Elongation Factor G (Translational Gtpase), domain 3"/>
    <property type="match status" value="1"/>
</dbReference>
<dbReference type="PRINTS" id="PR00315">
    <property type="entry name" value="ELONGATNFCT"/>
</dbReference>
<dbReference type="NCBIfam" id="NF009891">
    <property type="entry name" value="PRK13351.1-1"/>
    <property type="match status" value="1"/>
</dbReference>
<dbReference type="CDD" id="cd03713">
    <property type="entry name" value="EFG_mtEFG_C"/>
    <property type="match status" value="1"/>
</dbReference>
<dbReference type="FunFam" id="3.30.70.240:FF:000001">
    <property type="entry name" value="Elongation factor G"/>
    <property type="match status" value="1"/>
</dbReference>
<dbReference type="InterPro" id="IPR035647">
    <property type="entry name" value="EFG_III/V"/>
</dbReference>
<dbReference type="NCBIfam" id="NF009379">
    <property type="entry name" value="PRK12740.1-3"/>
    <property type="match status" value="1"/>
</dbReference>
<dbReference type="Pfam" id="PF00679">
    <property type="entry name" value="EFG_C"/>
    <property type="match status" value="1"/>
</dbReference>
<dbReference type="GO" id="GO:0032790">
    <property type="term" value="P:ribosome disassembly"/>
    <property type="evidence" value="ECO:0007669"/>
    <property type="project" value="TreeGrafter"/>
</dbReference>
<dbReference type="Gene3D" id="2.40.30.10">
    <property type="entry name" value="Translation factors"/>
    <property type="match status" value="1"/>
</dbReference>
<dbReference type="Pfam" id="PF03764">
    <property type="entry name" value="EFG_IV"/>
    <property type="match status" value="1"/>
</dbReference>
<dbReference type="FunFam" id="2.40.30.10:FF:000006">
    <property type="entry name" value="Elongation factor G"/>
    <property type="match status" value="1"/>
</dbReference>
<dbReference type="NCBIfam" id="NF009381">
    <property type="entry name" value="PRK12740.1-5"/>
    <property type="match status" value="1"/>
</dbReference>
<dbReference type="NCBIfam" id="TIGR00484">
    <property type="entry name" value="EF-G"/>
    <property type="match status" value="1"/>
</dbReference>
<evidence type="ECO:0000259" key="5">
    <source>
        <dbReference type="PROSITE" id="PS51722"/>
    </source>
</evidence>
<dbReference type="InterPro" id="IPR000795">
    <property type="entry name" value="T_Tr_GTP-bd_dom"/>
</dbReference>
<dbReference type="PANTHER" id="PTHR43261">
    <property type="entry name" value="TRANSLATION ELONGATION FACTOR G-RELATED"/>
    <property type="match status" value="1"/>
</dbReference>
<dbReference type="CDD" id="cd01434">
    <property type="entry name" value="EFG_mtEFG1_IV"/>
    <property type="match status" value="1"/>
</dbReference>
<evidence type="ECO:0000256" key="1">
    <source>
        <dbReference type="ARBA" id="ARBA00005870"/>
    </source>
</evidence>
<dbReference type="Gene3D" id="3.30.70.240">
    <property type="match status" value="1"/>
</dbReference>
<dbReference type="InterPro" id="IPR000640">
    <property type="entry name" value="EFG_V-like"/>
</dbReference>